<organism evidence="1 2">
    <name type="scientific">Talaromyces marneffei (strain ATCC 18224 / CBS 334.59 / QM 7333)</name>
    <name type="common">Penicillium marneffei</name>
    <dbReference type="NCBI Taxonomy" id="441960"/>
    <lineage>
        <taxon>Eukaryota</taxon>
        <taxon>Fungi</taxon>
        <taxon>Dikarya</taxon>
        <taxon>Ascomycota</taxon>
        <taxon>Pezizomycotina</taxon>
        <taxon>Eurotiomycetes</taxon>
        <taxon>Eurotiomycetidae</taxon>
        <taxon>Eurotiales</taxon>
        <taxon>Trichocomaceae</taxon>
        <taxon>Talaromyces</taxon>
        <taxon>Talaromyces sect. Talaromyces</taxon>
    </lineage>
</organism>
<proteinExistence type="predicted"/>
<name>B6QLW5_TALMQ</name>
<protein>
    <submittedName>
        <fullName evidence="1">Uncharacterized protein</fullName>
    </submittedName>
</protein>
<gene>
    <name evidence="1" type="ORF">PMAA_058720</name>
</gene>
<sequence>MGATTYVPIEPRKLRYTGDAMTAFKVVRGTEKKIHNCPHCTISGSHFCNLWDNMEGKRVWVVKEKANKPPVDVAAGQHTGGRYALTSALSPRIRIVMQKHRPNESVLDAVTTFSTDFHAAVNEERKQSSGLHDIDLIEDTYQIALEVGAEILMAADTTETPIDIQPEFHSSRAGSDDHLSSWGRLLTALECDPPIIALLSIYLMFCQSFTFEPNPTQADYVYAALTAVDWVKGNNEYSKRVEKFIKLAHAAVPSLDDVKSGQDRSFWRISHQYLIAINEFENSRPFKAPRKAHIDHNVKPELVIAMRALDTIGSAYMRCDGAAWLDDAGMDALIGSALPNDAMDLHTDILTGETRNTIRLIYPDGLTMDQAMKTMSTYFSGQLCELFRDHERARFGRREDGRIAASSAPYSLCRARHRRVFEIMELYINKYGDQFWEWTWEILRMAKEQVTEAGLKEPLFCALLRSARQDDLPESPISKFFDAYYEMIEDGSAQMQKTTPLGVSKDLAEVTRKIHTLWHGELLRDMKEPGWGRRFDAESDRLFGEAATILEKNGNVDGMYKFAIAYGRLSNGLPYLAYHTIDAIILADGIL</sequence>
<dbReference type="AlphaFoldDB" id="B6QLW5"/>
<dbReference type="HOGENOM" id="CLU_432161_0_0_1"/>
<accession>B6QLW5</accession>
<reference evidence="2" key="1">
    <citation type="journal article" date="2015" name="Genome Announc.">
        <title>Genome sequence of the AIDS-associated pathogen Penicillium marneffei (ATCC18224) and its near taxonomic relative Talaromyces stipitatus (ATCC10500).</title>
        <authorList>
            <person name="Nierman W.C."/>
            <person name="Fedorova-Abrams N.D."/>
            <person name="Andrianopoulos A."/>
        </authorList>
    </citation>
    <scope>NUCLEOTIDE SEQUENCE [LARGE SCALE GENOMIC DNA]</scope>
    <source>
        <strain evidence="2">ATCC 18224 / CBS 334.59 / QM 7333</strain>
    </source>
</reference>
<keyword evidence="2" id="KW-1185">Reference proteome</keyword>
<dbReference type="VEuPathDB" id="FungiDB:PMAA_058720"/>
<dbReference type="EMBL" id="DS995903">
    <property type="protein sequence ID" value="EEA22092.1"/>
    <property type="molecule type" value="Genomic_DNA"/>
</dbReference>
<evidence type="ECO:0000313" key="2">
    <source>
        <dbReference type="Proteomes" id="UP000001294"/>
    </source>
</evidence>
<dbReference type="Proteomes" id="UP000001294">
    <property type="component" value="Unassembled WGS sequence"/>
</dbReference>
<dbReference type="OrthoDB" id="4216719at2759"/>
<evidence type="ECO:0000313" key="1">
    <source>
        <dbReference type="EMBL" id="EEA22092.1"/>
    </source>
</evidence>